<name>A0AAD1WH62_PELCU</name>
<dbReference type="AlphaFoldDB" id="A0AAD1WH62"/>
<organism evidence="2 3">
    <name type="scientific">Pelobates cultripes</name>
    <name type="common">Western spadefoot toad</name>
    <dbReference type="NCBI Taxonomy" id="61616"/>
    <lineage>
        <taxon>Eukaryota</taxon>
        <taxon>Metazoa</taxon>
        <taxon>Chordata</taxon>
        <taxon>Craniata</taxon>
        <taxon>Vertebrata</taxon>
        <taxon>Euteleostomi</taxon>
        <taxon>Amphibia</taxon>
        <taxon>Batrachia</taxon>
        <taxon>Anura</taxon>
        <taxon>Pelobatoidea</taxon>
        <taxon>Pelobatidae</taxon>
        <taxon>Pelobates</taxon>
    </lineage>
</organism>
<evidence type="ECO:0000313" key="2">
    <source>
        <dbReference type="EMBL" id="CAH2312832.1"/>
    </source>
</evidence>
<proteinExistence type="predicted"/>
<evidence type="ECO:0000256" key="1">
    <source>
        <dbReference type="SAM" id="MobiDB-lite"/>
    </source>
</evidence>
<dbReference type="EMBL" id="OW240919">
    <property type="protein sequence ID" value="CAH2312832.1"/>
    <property type="molecule type" value="Genomic_DNA"/>
</dbReference>
<sequence>MVTEKQKETSAHLFFDKLKKDNSSHFLPKLPSHGKKLQTGTDFVTNPGSVLKGITAEVNNQKPMATSRFPPVSTNNLYKSKQTKVSFLDTKNITTPRRRHSVSGGNLNLPPKPSILKKRNSVSNVSTDQSTQFDSSALWDFPWEREVYFPPIANNGMLLYFDEEGSLLPMLHKLKKPDSYTYSQEFKEALFDLRNRPRS</sequence>
<dbReference type="Proteomes" id="UP001295444">
    <property type="component" value="Chromosome 08"/>
</dbReference>
<evidence type="ECO:0000313" key="3">
    <source>
        <dbReference type="Proteomes" id="UP001295444"/>
    </source>
</evidence>
<gene>
    <name evidence="2" type="ORF">PECUL_23A041663</name>
</gene>
<reference evidence="2" key="1">
    <citation type="submission" date="2022-03" db="EMBL/GenBank/DDBJ databases">
        <authorList>
            <person name="Alioto T."/>
            <person name="Alioto T."/>
            <person name="Gomez Garrido J."/>
        </authorList>
    </citation>
    <scope>NUCLEOTIDE SEQUENCE</scope>
</reference>
<protein>
    <submittedName>
        <fullName evidence="2">Uncharacterized protein</fullName>
    </submittedName>
</protein>
<accession>A0AAD1WH62</accession>
<keyword evidence="3" id="KW-1185">Reference proteome</keyword>
<feature type="region of interest" description="Disordered" evidence="1">
    <location>
        <begin position="96"/>
        <end position="122"/>
    </location>
</feature>